<sequence length="270" mass="31228">MEIMRKPIKEKNSQAISVEKYILAETKEQDKSICENILYKHYLRQIEFKSLDSNSKEVSKRNGLYIHFTNPDDLKLSRSFKNLKFFDINQLTFDGVESKNMSFVEFLEFSFPDKTNQLYFGSCLQIDLNRSNYFKPLVSISTKVIQRVFFAFFRIGLPQLKRLLAAYKHVRVFGLQYCKLSIPNVPDLSKALINCQIQKLDLLRSGESDLSDWESNLDQFKNMIQGLSSSPDLRLSLTKVSINSCEVNQDEAEQIFEENQLGEVEIIGGS</sequence>
<dbReference type="InterPro" id="IPR032675">
    <property type="entry name" value="LRR_dom_sf"/>
</dbReference>
<keyword evidence="2" id="KW-1185">Reference proteome</keyword>
<name>A0AAD1URP1_EUPCR</name>
<reference evidence="1" key="1">
    <citation type="submission" date="2023-07" db="EMBL/GenBank/DDBJ databases">
        <authorList>
            <consortium name="AG Swart"/>
            <person name="Singh M."/>
            <person name="Singh A."/>
            <person name="Seah K."/>
            <person name="Emmerich C."/>
        </authorList>
    </citation>
    <scope>NUCLEOTIDE SEQUENCE</scope>
    <source>
        <strain evidence="1">DP1</strain>
    </source>
</reference>
<evidence type="ECO:0000313" key="1">
    <source>
        <dbReference type="EMBL" id="CAI2372007.1"/>
    </source>
</evidence>
<comment type="caution">
    <text evidence="1">The sequence shown here is derived from an EMBL/GenBank/DDBJ whole genome shotgun (WGS) entry which is preliminary data.</text>
</comment>
<dbReference type="AlphaFoldDB" id="A0AAD1URP1"/>
<gene>
    <name evidence="1" type="ORF">ECRASSUSDP1_LOCUS13334</name>
</gene>
<accession>A0AAD1URP1</accession>
<protein>
    <submittedName>
        <fullName evidence="1">Uncharacterized protein</fullName>
    </submittedName>
</protein>
<dbReference type="EMBL" id="CAMPGE010013269">
    <property type="protein sequence ID" value="CAI2372007.1"/>
    <property type="molecule type" value="Genomic_DNA"/>
</dbReference>
<evidence type="ECO:0000313" key="2">
    <source>
        <dbReference type="Proteomes" id="UP001295684"/>
    </source>
</evidence>
<proteinExistence type="predicted"/>
<dbReference type="Proteomes" id="UP001295684">
    <property type="component" value="Unassembled WGS sequence"/>
</dbReference>
<organism evidence="1 2">
    <name type="scientific">Euplotes crassus</name>
    <dbReference type="NCBI Taxonomy" id="5936"/>
    <lineage>
        <taxon>Eukaryota</taxon>
        <taxon>Sar</taxon>
        <taxon>Alveolata</taxon>
        <taxon>Ciliophora</taxon>
        <taxon>Intramacronucleata</taxon>
        <taxon>Spirotrichea</taxon>
        <taxon>Hypotrichia</taxon>
        <taxon>Euplotida</taxon>
        <taxon>Euplotidae</taxon>
        <taxon>Moneuplotes</taxon>
    </lineage>
</organism>
<dbReference type="Gene3D" id="3.80.10.10">
    <property type="entry name" value="Ribonuclease Inhibitor"/>
    <property type="match status" value="1"/>
</dbReference>